<dbReference type="InterPro" id="IPR038491">
    <property type="entry name" value="Velvet_dom_sf"/>
</dbReference>
<evidence type="ECO:0000259" key="6">
    <source>
        <dbReference type="PROSITE" id="PS51821"/>
    </source>
</evidence>
<dbReference type="GO" id="GO:0005634">
    <property type="term" value="C:nucleus"/>
    <property type="evidence" value="ECO:0007669"/>
    <property type="project" value="UniProtKB-SubCell"/>
</dbReference>
<name>A0A9P7ZC43_9HELO</name>
<dbReference type="PROSITE" id="PS51821">
    <property type="entry name" value="VELVET"/>
    <property type="match status" value="1"/>
</dbReference>
<feature type="non-terminal residue" evidence="7">
    <location>
        <position position="181"/>
    </location>
</feature>
<evidence type="ECO:0000256" key="5">
    <source>
        <dbReference type="ARBA" id="ARBA00023242"/>
    </source>
</evidence>
<evidence type="ECO:0000256" key="4">
    <source>
        <dbReference type="ARBA" id="ARBA00023163"/>
    </source>
</evidence>
<keyword evidence="3" id="KW-0805">Transcription regulation</keyword>
<evidence type="ECO:0000313" key="8">
    <source>
        <dbReference type="Proteomes" id="UP000887226"/>
    </source>
</evidence>
<protein>
    <submittedName>
        <fullName evidence="7">Velvet factor</fullName>
    </submittedName>
</protein>
<dbReference type="Proteomes" id="UP000887226">
    <property type="component" value="Unassembled WGS sequence"/>
</dbReference>
<reference evidence="7" key="1">
    <citation type="journal article" date="2021" name="IMA Fungus">
        <title>Genomic characterization of three marine fungi, including Emericellopsis atlantica sp. nov. with signatures of a generalist lifestyle and marine biomass degradation.</title>
        <authorList>
            <person name="Hagestad O.C."/>
            <person name="Hou L."/>
            <person name="Andersen J.H."/>
            <person name="Hansen E.H."/>
            <person name="Altermark B."/>
            <person name="Li C."/>
            <person name="Kuhnert E."/>
            <person name="Cox R.J."/>
            <person name="Crous P.W."/>
            <person name="Spatafora J.W."/>
            <person name="Lail K."/>
            <person name="Amirebrahimi M."/>
            <person name="Lipzen A."/>
            <person name="Pangilinan J."/>
            <person name="Andreopoulos W."/>
            <person name="Hayes R.D."/>
            <person name="Ng V."/>
            <person name="Grigoriev I.V."/>
            <person name="Jackson S.A."/>
            <person name="Sutton T.D.S."/>
            <person name="Dobson A.D.W."/>
            <person name="Rama T."/>
        </authorList>
    </citation>
    <scope>NUCLEOTIDE SEQUENCE</scope>
    <source>
        <strain evidence="7">TRa3180A</strain>
    </source>
</reference>
<comment type="subcellular location">
    <subcellularLocation>
        <location evidence="1">Nucleus</location>
    </subcellularLocation>
</comment>
<keyword evidence="2" id="KW-0749">Sporulation</keyword>
<dbReference type="PANTHER" id="PTHR33572">
    <property type="entry name" value="SPORE DEVELOPMENT REGULATOR VOSA"/>
    <property type="match status" value="1"/>
</dbReference>
<dbReference type="EMBL" id="MU253741">
    <property type="protein sequence ID" value="KAG9248972.1"/>
    <property type="molecule type" value="Genomic_DNA"/>
</dbReference>
<sequence>DVQLVVIQSPNIAKLAIGKEKDRKPMDPPPIVQLKLSEAIDHQSHFLNSSHYFMTVALIEGLGGIQPPIILGSALSGTHVSSLHRLKDTNNQDGAFFIFGDLSIKVEGTWALQFNLYEMDQERNSCTYITACRSSPFKVQTQKGWIGMQESTQLTRTFAEQGVRLRLRKEPRTLLRQGGPS</sequence>
<gene>
    <name evidence="7" type="ORF">BJ878DRAFT_386491</name>
</gene>
<evidence type="ECO:0000313" key="7">
    <source>
        <dbReference type="EMBL" id="KAG9248972.1"/>
    </source>
</evidence>
<dbReference type="InterPro" id="IPR037525">
    <property type="entry name" value="Velvet_dom"/>
</dbReference>
<evidence type="ECO:0000256" key="2">
    <source>
        <dbReference type="ARBA" id="ARBA00022969"/>
    </source>
</evidence>
<evidence type="ECO:0000256" key="1">
    <source>
        <dbReference type="ARBA" id="ARBA00004123"/>
    </source>
</evidence>
<dbReference type="AlphaFoldDB" id="A0A9P7ZC43"/>
<dbReference type="OrthoDB" id="5599552at2759"/>
<dbReference type="GO" id="GO:0030435">
    <property type="term" value="P:sporulation resulting in formation of a cellular spore"/>
    <property type="evidence" value="ECO:0007669"/>
    <property type="project" value="UniProtKB-KW"/>
</dbReference>
<keyword evidence="4" id="KW-0804">Transcription</keyword>
<keyword evidence="8" id="KW-1185">Reference proteome</keyword>
<dbReference type="PANTHER" id="PTHR33572:SF18">
    <property type="entry name" value="SPORE DEVELOPMENT REGULATOR VOSA"/>
    <property type="match status" value="1"/>
</dbReference>
<comment type="caution">
    <text evidence="7">The sequence shown here is derived from an EMBL/GenBank/DDBJ whole genome shotgun (WGS) entry which is preliminary data.</text>
</comment>
<dbReference type="InterPro" id="IPR021740">
    <property type="entry name" value="Velvet"/>
</dbReference>
<proteinExistence type="predicted"/>
<evidence type="ECO:0000256" key="3">
    <source>
        <dbReference type="ARBA" id="ARBA00023015"/>
    </source>
</evidence>
<feature type="domain" description="Velvet" evidence="6">
    <location>
        <begin position="1"/>
        <end position="168"/>
    </location>
</feature>
<dbReference type="Pfam" id="PF11754">
    <property type="entry name" value="Velvet"/>
    <property type="match status" value="2"/>
</dbReference>
<dbReference type="Gene3D" id="2.60.40.3960">
    <property type="entry name" value="Velvet domain"/>
    <property type="match status" value="1"/>
</dbReference>
<keyword evidence="5" id="KW-0539">Nucleus</keyword>
<accession>A0A9P7ZC43</accession>
<organism evidence="7 8">
    <name type="scientific">Calycina marina</name>
    <dbReference type="NCBI Taxonomy" id="1763456"/>
    <lineage>
        <taxon>Eukaryota</taxon>
        <taxon>Fungi</taxon>
        <taxon>Dikarya</taxon>
        <taxon>Ascomycota</taxon>
        <taxon>Pezizomycotina</taxon>
        <taxon>Leotiomycetes</taxon>
        <taxon>Helotiales</taxon>
        <taxon>Pezizellaceae</taxon>
        <taxon>Calycina</taxon>
    </lineage>
</organism>
<feature type="non-terminal residue" evidence="7">
    <location>
        <position position="1"/>
    </location>
</feature>